<protein>
    <submittedName>
        <fullName evidence="1">Uncharacterized protein</fullName>
    </submittedName>
</protein>
<gene>
    <name evidence="1" type="ORF">RHMOL_Rhmol10G0020000</name>
</gene>
<comment type="caution">
    <text evidence="1">The sequence shown here is derived from an EMBL/GenBank/DDBJ whole genome shotgun (WGS) entry which is preliminary data.</text>
</comment>
<name>A0ACC0LZ48_RHOML</name>
<evidence type="ECO:0000313" key="2">
    <source>
        <dbReference type="Proteomes" id="UP001062846"/>
    </source>
</evidence>
<dbReference type="EMBL" id="CM046397">
    <property type="protein sequence ID" value="KAI8533556.1"/>
    <property type="molecule type" value="Genomic_DNA"/>
</dbReference>
<organism evidence="1 2">
    <name type="scientific">Rhododendron molle</name>
    <name type="common">Chinese azalea</name>
    <name type="synonym">Azalea mollis</name>
    <dbReference type="NCBI Taxonomy" id="49168"/>
    <lineage>
        <taxon>Eukaryota</taxon>
        <taxon>Viridiplantae</taxon>
        <taxon>Streptophyta</taxon>
        <taxon>Embryophyta</taxon>
        <taxon>Tracheophyta</taxon>
        <taxon>Spermatophyta</taxon>
        <taxon>Magnoliopsida</taxon>
        <taxon>eudicotyledons</taxon>
        <taxon>Gunneridae</taxon>
        <taxon>Pentapetalae</taxon>
        <taxon>asterids</taxon>
        <taxon>Ericales</taxon>
        <taxon>Ericaceae</taxon>
        <taxon>Ericoideae</taxon>
        <taxon>Rhodoreae</taxon>
        <taxon>Rhododendron</taxon>
    </lineage>
</organism>
<keyword evidence="2" id="KW-1185">Reference proteome</keyword>
<sequence length="355" mass="39981">MSEVRRDMGASAELDLVGPDYFSFYTQEVAELLSHDGDFLPLPSETAEFGERTSDMVGDKAIVLGSLFSSPIGARLSEYKKERLKALLRQSAVTLSQEVDEMLDPVFAICRLQSQLRYAKCLPNCSGPASGDDAKQHPHKKIKLSSSTSFASNGSPVSAEVCYLIPSFFLKRGFYFSVSWWRVLLRHRCSDPPASIGVAMHMSKVNEDLQFLLENSTKVEESMKKHSDEQSETLGHMERQLEEILDRILSTCRLMTLSEKQQLQKLIQKLPPRNLDRVVEIIQRNKPSGKYSSGTIHVDLEKEASRKSALFVLLNQACKFSVLASRQKEHDFEVLHKPLKVKYDPVSFCTIKASS</sequence>
<dbReference type="Proteomes" id="UP001062846">
    <property type="component" value="Chromosome 10"/>
</dbReference>
<evidence type="ECO:0000313" key="1">
    <source>
        <dbReference type="EMBL" id="KAI8533556.1"/>
    </source>
</evidence>
<proteinExistence type="predicted"/>
<reference evidence="1" key="1">
    <citation type="submission" date="2022-02" db="EMBL/GenBank/DDBJ databases">
        <title>Plant Genome Project.</title>
        <authorList>
            <person name="Zhang R.-G."/>
        </authorList>
    </citation>
    <scope>NUCLEOTIDE SEQUENCE</scope>
    <source>
        <strain evidence="1">AT1</strain>
    </source>
</reference>
<accession>A0ACC0LZ48</accession>